<keyword evidence="3" id="KW-0255">Endonuclease</keyword>
<organism evidence="3 4">
    <name type="scientific">Flavobacterium keumense</name>
    <dbReference type="NCBI Taxonomy" id="1306518"/>
    <lineage>
        <taxon>Bacteria</taxon>
        <taxon>Pseudomonadati</taxon>
        <taxon>Bacteroidota</taxon>
        <taxon>Flavobacteriia</taxon>
        <taxon>Flavobacteriales</taxon>
        <taxon>Flavobacteriaceae</taxon>
        <taxon>Flavobacterium</taxon>
    </lineage>
</organism>
<dbReference type="Pfam" id="PF07463">
    <property type="entry name" value="NUMOD4"/>
    <property type="match status" value="1"/>
</dbReference>
<evidence type="ECO:0000313" key="4">
    <source>
        <dbReference type="Proteomes" id="UP001232117"/>
    </source>
</evidence>
<dbReference type="Proteomes" id="UP001232117">
    <property type="component" value="Chromosome"/>
</dbReference>
<dbReference type="Pfam" id="PF13392">
    <property type="entry name" value="HNH_3"/>
    <property type="match status" value="1"/>
</dbReference>
<proteinExistence type="predicted"/>
<gene>
    <name evidence="3" type="ORF">MG292_06725</name>
</gene>
<dbReference type="InterPro" id="IPR044925">
    <property type="entry name" value="His-Me_finger_sf"/>
</dbReference>
<dbReference type="InterPro" id="IPR010902">
    <property type="entry name" value="NUMOD4"/>
</dbReference>
<protein>
    <submittedName>
        <fullName evidence="3">NUMOD4 motif-containing HNH endonuclease</fullName>
    </submittedName>
</protein>
<dbReference type="RefSeq" id="WP_264533479.1">
    <property type="nucleotide sequence ID" value="NZ_CP092332.1"/>
</dbReference>
<feature type="domain" description="HNH nuclease" evidence="2">
    <location>
        <begin position="72"/>
        <end position="116"/>
    </location>
</feature>
<dbReference type="InterPro" id="IPR003615">
    <property type="entry name" value="HNH_nuc"/>
</dbReference>
<accession>A0ABY8N666</accession>
<dbReference type="Gene3D" id="3.90.75.20">
    <property type="match status" value="1"/>
</dbReference>
<name>A0ABY8N666_9FLAO</name>
<keyword evidence="3" id="KW-0378">Hydrolase</keyword>
<keyword evidence="4" id="KW-1185">Reference proteome</keyword>
<reference evidence="3 4" key="1">
    <citation type="submission" date="2022-02" db="EMBL/GenBank/DDBJ databases">
        <authorList>
            <person name="Cha I.-T."/>
            <person name="Lee K.-E."/>
            <person name="Park S.-J."/>
        </authorList>
    </citation>
    <scope>NUCLEOTIDE SEQUENCE [LARGE SCALE GENOMIC DNA]</scope>
    <source>
        <strain evidence="3 4">K3R-10</strain>
    </source>
</reference>
<keyword evidence="3" id="KW-0540">Nuclease</keyword>
<reference evidence="3 4" key="2">
    <citation type="submission" date="2023-06" db="EMBL/GenBank/DDBJ databases">
        <title>Complete Genome Sequence of Flavobacterium keumense K3R-10.</title>
        <authorList>
            <person name="Jeong H."/>
            <person name="Jhang S.Y."/>
            <person name="Kim J.N."/>
        </authorList>
    </citation>
    <scope>NUCLEOTIDE SEQUENCE [LARGE SCALE GENOMIC DNA]</scope>
    <source>
        <strain evidence="3 4">K3R-10</strain>
    </source>
</reference>
<evidence type="ECO:0000259" key="1">
    <source>
        <dbReference type="Pfam" id="PF07463"/>
    </source>
</evidence>
<evidence type="ECO:0000259" key="2">
    <source>
        <dbReference type="Pfam" id="PF13392"/>
    </source>
</evidence>
<evidence type="ECO:0000313" key="3">
    <source>
        <dbReference type="EMBL" id="WGK93792.1"/>
    </source>
</evidence>
<dbReference type="GO" id="GO:0004519">
    <property type="term" value="F:endonuclease activity"/>
    <property type="evidence" value="ECO:0007669"/>
    <property type="project" value="UniProtKB-KW"/>
</dbReference>
<dbReference type="EMBL" id="CP092332">
    <property type="protein sequence ID" value="WGK93792.1"/>
    <property type="molecule type" value="Genomic_DNA"/>
</dbReference>
<dbReference type="SUPFAM" id="SSF54060">
    <property type="entry name" value="His-Me finger endonucleases"/>
    <property type="match status" value="1"/>
</dbReference>
<sequence length="181" mass="21101">MENQIEIWKDIPGYEGLYQVSSLGDVKSCSRVRKGGRHDCVRTYKEKQLKTTKNPYGYIYVQLYGENHTKKYFTHRLVALAFILNPENKPSVNHVNGIKHDNRVENLEWVTHSENTKHAFNSNLMKIKYGEDSNNSKLTEKQVLEIRKYQGIVSQAKLGKIYGVGQDTICKIMTRRNWKHI</sequence>
<feature type="domain" description="NUMOD4" evidence="1">
    <location>
        <begin position="6"/>
        <end position="64"/>
    </location>
</feature>